<dbReference type="PATRIC" id="fig|443610.3.peg.4330"/>
<protein>
    <submittedName>
        <fullName evidence="1">Uncharacterized protein</fullName>
    </submittedName>
</protein>
<dbReference type="STRING" id="443610.VE25_08760"/>
<comment type="caution">
    <text evidence="1">The sequence shown here is derived from an EMBL/GenBank/DDBJ whole genome shotgun (WGS) entry which is preliminary data.</text>
</comment>
<gene>
    <name evidence="1" type="ORF">VE25_08760</name>
</gene>
<reference evidence="1 2" key="1">
    <citation type="submission" date="2015-03" db="EMBL/GenBank/DDBJ databases">
        <authorList>
            <person name="Hassan Y.I."/>
            <person name="Lepp D."/>
            <person name="Li X.-Z."/>
            <person name="Zhou T."/>
        </authorList>
    </citation>
    <scope>NUCLEOTIDE SEQUENCE [LARGE SCALE GENOMIC DNA]</scope>
    <source>
        <strain evidence="1 2">BD-c194</strain>
    </source>
</reference>
<dbReference type="Proteomes" id="UP000033632">
    <property type="component" value="Unassembled WGS sequence"/>
</dbReference>
<sequence>MIPSDHFTRFYNEVFKFLESRGEEDLELYWLEISKNQERHILELIETKGFEGMYEYWSVIRDEENCDLDLIVDDEHIELHMHKCPSLTKAMDNDAEPMERYCDHCAGWIGPIMDKTGYHLVYDAISRTEPRCVSRIFKDPAKAREAEKSARLLMSWPGRKAKQDGSKP</sequence>
<organism evidence="1 2">
    <name type="scientific">Devosia geojensis</name>
    <dbReference type="NCBI Taxonomy" id="443610"/>
    <lineage>
        <taxon>Bacteria</taxon>
        <taxon>Pseudomonadati</taxon>
        <taxon>Pseudomonadota</taxon>
        <taxon>Alphaproteobacteria</taxon>
        <taxon>Hyphomicrobiales</taxon>
        <taxon>Devosiaceae</taxon>
        <taxon>Devosia</taxon>
    </lineage>
</organism>
<accession>A0A0F5FVE0</accession>
<dbReference type="AlphaFoldDB" id="A0A0F5FVE0"/>
<evidence type="ECO:0000313" key="1">
    <source>
        <dbReference type="EMBL" id="KKB12137.1"/>
    </source>
</evidence>
<keyword evidence="2" id="KW-1185">Reference proteome</keyword>
<dbReference type="EMBL" id="JZEX01000088">
    <property type="protein sequence ID" value="KKB12137.1"/>
    <property type="molecule type" value="Genomic_DNA"/>
</dbReference>
<evidence type="ECO:0000313" key="2">
    <source>
        <dbReference type="Proteomes" id="UP000033632"/>
    </source>
</evidence>
<name>A0A0F5FVE0_9HYPH</name>
<proteinExistence type="predicted"/>
<dbReference type="RefSeq" id="WP_046108228.1">
    <property type="nucleotide sequence ID" value="NZ_JZEX01000088.1"/>
</dbReference>
<dbReference type="OrthoDB" id="187831at2"/>